<evidence type="ECO:0000313" key="2">
    <source>
        <dbReference type="EMBL" id="MBC2771160.1"/>
    </source>
</evidence>
<comment type="caution">
    <text evidence="2">The sequence shown here is derived from an EMBL/GenBank/DDBJ whole genome shotgun (WGS) entry which is preliminary data.</text>
</comment>
<dbReference type="RefSeq" id="WP_185780766.1">
    <property type="nucleotide sequence ID" value="NZ_JACJUU010000024.1"/>
</dbReference>
<dbReference type="NCBIfam" id="NF042963">
    <property type="entry name" value="DUF1156_antiphage"/>
    <property type="match status" value="1"/>
</dbReference>
<dbReference type="InterPro" id="IPR049953">
    <property type="entry name" value="Antiphage_assoc"/>
</dbReference>
<evidence type="ECO:0000259" key="1">
    <source>
        <dbReference type="Pfam" id="PF06634"/>
    </source>
</evidence>
<dbReference type="SUPFAM" id="SSF53335">
    <property type="entry name" value="S-adenosyl-L-methionine-dependent methyltransferases"/>
    <property type="match status" value="2"/>
</dbReference>
<dbReference type="AlphaFoldDB" id="A0A842HUP6"/>
<evidence type="ECO:0000313" key="3">
    <source>
        <dbReference type="Proteomes" id="UP000545386"/>
    </source>
</evidence>
<dbReference type="InterPro" id="IPR009537">
    <property type="entry name" value="DUF1156"/>
</dbReference>
<feature type="domain" description="DUF1156" evidence="1">
    <location>
        <begin position="25"/>
        <end position="87"/>
    </location>
</feature>
<sequence>MHAKTNTAALTPLALKDAPALIETVFPAQKVSFEAQKERMSGRAQTLTGLGSFWKGRKPLILVRAIVLASLLPPTENPEADLALFEKLMAFDDESLARRALAANAFSVAKLQELIPIPEPERYFGARSWRRDITDDEKLVFYRQALATLASYEAKASIGKRPEEVDEEWLYAPAWSELNRHYAHLGINAHSFSELVEQLGILRYGRRPRVGDTFSGGGSIPFEAARLGCDTYASDLNPIACMLTWGAFNVIGTSAENRSYINEQQTKVAQAVDTEITELGIEHDEHGNRAKAYLYCLEARCPETGWLVPMAPSWIISRFKGVIAVLVPNHKERRFDIKIRSNASAEEIETAESGTVQGESLVYTIDGKVYRTSIRTIRGDYRLAAGETGNKLRPWRKEDFIPKEDDIYQERLYCIHWITKESLNKPRLNTFFAAPTDEDFKREQRVEKIVAENLKKWQELGLTPDMLIEAGYNTTQPIRERGWTHWHHLFNARQIQMLQCILRHGHTTNTWLSSLGILNLQSKLCAWHNDGRKGGLQNVFSSQALNTLYNWGSRGLVDLIDYIQLDTKLSPVRQSLNLTTTPAESLTENSDLWITDPPYADAVNYHEITEFFIAWLRKNPPEPFDKWVWDSRRALAIKGSGEEFRHSMVAAYKAMANHMPDNGMQCVMFTHQNTGVWSDLIGIFWAAGLQVVAAWYIATETTSELKKGGYVQGTVILMLKKRPAGERTGFKQRLLPAVRQEVVRQIESMLHLNDTVKAHHGEPVFNDSDLQMAGYAAALKVLTAYTHIGGEDVTTFALRPRTRGEVTVVDEMVQQAAETASNLLVPEALSTDTWAKLTGIERFMLRMLDMETTGAAKLDNYQNFAKAFHVEDYARVMGDMRPNHARLKRVSEYSSRDLTDSTEIGPTRLGRLIIALQQLSKDTEPQVIVDQMRNEMTDFLEARSVMVDMLAFIEQKSLDSETRSAAEVLGARLKNLRFGE</sequence>
<gene>
    <name evidence="2" type="ORF">GTU67_14760</name>
</gene>
<name>A0A842HUP6_9BURK</name>
<dbReference type="Pfam" id="PF06634">
    <property type="entry name" value="DUF1156"/>
    <property type="match status" value="1"/>
</dbReference>
<protein>
    <submittedName>
        <fullName evidence="2">DUF1156 domain-containing protein</fullName>
    </submittedName>
</protein>
<organism evidence="2 3">
    <name type="scientific">Pusillimonas minor</name>
    <dbReference type="NCBI Taxonomy" id="2697024"/>
    <lineage>
        <taxon>Bacteria</taxon>
        <taxon>Pseudomonadati</taxon>
        <taxon>Pseudomonadota</taxon>
        <taxon>Betaproteobacteria</taxon>
        <taxon>Burkholderiales</taxon>
        <taxon>Alcaligenaceae</taxon>
        <taxon>Pusillimonas</taxon>
    </lineage>
</organism>
<proteinExistence type="predicted"/>
<keyword evidence="3" id="KW-1185">Reference proteome</keyword>
<reference evidence="2 3" key="1">
    <citation type="submission" date="2020-08" db="EMBL/GenBank/DDBJ databases">
        <title>Paraeoetvoesia sp. YC-7-48 draft genome sequence.</title>
        <authorList>
            <person name="Yao L."/>
        </authorList>
    </citation>
    <scope>NUCLEOTIDE SEQUENCE [LARGE SCALE GENOMIC DNA]</scope>
    <source>
        <strain evidence="3">YC-7-48</strain>
    </source>
</reference>
<dbReference type="EMBL" id="JACJUU010000024">
    <property type="protein sequence ID" value="MBC2771160.1"/>
    <property type="molecule type" value="Genomic_DNA"/>
</dbReference>
<dbReference type="Proteomes" id="UP000545386">
    <property type="component" value="Unassembled WGS sequence"/>
</dbReference>
<dbReference type="InterPro" id="IPR029063">
    <property type="entry name" value="SAM-dependent_MTases_sf"/>
</dbReference>
<accession>A0A842HUP6</accession>